<sequence>MTAEGARFSLAVARALETADFSIRHVAPGNHRKLYNLVRVTMSTIAPVDSFYLAFLRDEHMLVIPYLYDGHEREHAGFQTYGPNGLTAWIKKNARTYRYGSDGGRLLHRGHTFGDHERLSRDAVVVPLLESSPDGQRVAGLASMLTYQPDAYGDEAVRAFEWLARRTMRALAREREDAHELAGLASGASRTVLTHGSVPGVVEMVSHALNAMTVRITAALHRPDDDAAVRALREVLEQCEQLQTDIAELLLAPTTEGGDLLATLTPREREIAGLVADGLTNEQIAARLVISEKTTKTHVTRILRKFGVRQRSAVAAKLRPF</sequence>
<dbReference type="PANTHER" id="PTHR44688">
    <property type="entry name" value="DNA-BINDING TRANSCRIPTIONAL ACTIVATOR DEVR_DOSR"/>
    <property type="match status" value="1"/>
</dbReference>
<feature type="domain" description="HTH luxR-type" evidence="4">
    <location>
        <begin position="257"/>
        <end position="321"/>
    </location>
</feature>
<evidence type="ECO:0000259" key="4">
    <source>
        <dbReference type="PROSITE" id="PS50043"/>
    </source>
</evidence>
<dbReference type="InterPro" id="IPR016032">
    <property type="entry name" value="Sig_transdc_resp-reg_C-effctor"/>
</dbReference>
<dbReference type="Proteomes" id="UP000199375">
    <property type="component" value="Unassembled WGS sequence"/>
</dbReference>
<dbReference type="SUPFAM" id="SSF46894">
    <property type="entry name" value="C-terminal effector domain of the bipartite response regulators"/>
    <property type="match status" value="1"/>
</dbReference>
<dbReference type="SUPFAM" id="SSF55781">
    <property type="entry name" value="GAF domain-like"/>
    <property type="match status" value="1"/>
</dbReference>
<evidence type="ECO:0000313" key="6">
    <source>
        <dbReference type="Proteomes" id="UP000199375"/>
    </source>
</evidence>
<evidence type="ECO:0000256" key="1">
    <source>
        <dbReference type="ARBA" id="ARBA00023015"/>
    </source>
</evidence>
<dbReference type="GO" id="GO:0003677">
    <property type="term" value="F:DNA binding"/>
    <property type="evidence" value="ECO:0007669"/>
    <property type="project" value="UniProtKB-KW"/>
</dbReference>
<keyword evidence="1" id="KW-0805">Transcription regulation</keyword>
<proteinExistence type="predicted"/>
<accession>A0A1C4V5M6</accession>
<evidence type="ECO:0000313" key="5">
    <source>
        <dbReference type="EMBL" id="SCE79236.1"/>
    </source>
</evidence>
<evidence type="ECO:0000256" key="3">
    <source>
        <dbReference type="ARBA" id="ARBA00023163"/>
    </source>
</evidence>
<reference evidence="5 6" key="1">
    <citation type="submission" date="2016-06" db="EMBL/GenBank/DDBJ databases">
        <authorList>
            <person name="Kjaerup R.B."/>
            <person name="Dalgaard T.S."/>
            <person name="Juul-Madsen H.R."/>
        </authorList>
    </citation>
    <scope>NUCLEOTIDE SEQUENCE [LARGE SCALE GENOMIC DNA]</scope>
    <source>
        <strain evidence="5 6">DSM 45626</strain>
    </source>
</reference>
<dbReference type="CDD" id="cd06170">
    <property type="entry name" value="LuxR_C_like"/>
    <property type="match status" value="1"/>
</dbReference>
<gene>
    <name evidence="5" type="ORF">GA0070558_1074</name>
</gene>
<keyword evidence="2" id="KW-0238">DNA-binding</keyword>
<dbReference type="InterPro" id="IPR000792">
    <property type="entry name" value="Tscrpt_reg_LuxR_C"/>
</dbReference>
<dbReference type="PRINTS" id="PR00038">
    <property type="entry name" value="HTHLUXR"/>
</dbReference>
<name>A0A1C4V5M6_9ACTN</name>
<dbReference type="GO" id="GO:0006355">
    <property type="term" value="P:regulation of DNA-templated transcription"/>
    <property type="evidence" value="ECO:0007669"/>
    <property type="project" value="InterPro"/>
</dbReference>
<evidence type="ECO:0000256" key="2">
    <source>
        <dbReference type="ARBA" id="ARBA00023125"/>
    </source>
</evidence>
<dbReference type="InterPro" id="IPR036388">
    <property type="entry name" value="WH-like_DNA-bd_sf"/>
</dbReference>
<dbReference type="Gene3D" id="1.10.10.10">
    <property type="entry name" value="Winged helix-like DNA-binding domain superfamily/Winged helix DNA-binding domain"/>
    <property type="match status" value="1"/>
</dbReference>
<dbReference type="PANTHER" id="PTHR44688:SF16">
    <property type="entry name" value="DNA-BINDING TRANSCRIPTIONAL ACTIVATOR DEVR_DOSR"/>
    <property type="match status" value="1"/>
</dbReference>
<dbReference type="RefSeq" id="WP_256091824.1">
    <property type="nucleotide sequence ID" value="NZ_FMCW01000007.1"/>
</dbReference>
<protein>
    <submittedName>
        <fullName evidence="5">Regulatory protein, luxR family</fullName>
    </submittedName>
</protein>
<dbReference type="SMART" id="SM00421">
    <property type="entry name" value="HTH_LUXR"/>
    <property type="match status" value="1"/>
</dbReference>
<dbReference type="PROSITE" id="PS50043">
    <property type="entry name" value="HTH_LUXR_2"/>
    <property type="match status" value="1"/>
</dbReference>
<keyword evidence="3" id="KW-0804">Transcription</keyword>
<dbReference type="EMBL" id="FMCW01000007">
    <property type="protein sequence ID" value="SCE79236.1"/>
    <property type="molecule type" value="Genomic_DNA"/>
</dbReference>
<dbReference type="Pfam" id="PF00196">
    <property type="entry name" value="GerE"/>
    <property type="match status" value="1"/>
</dbReference>
<dbReference type="AlphaFoldDB" id="A0A1C4V5M6"/>
<organism evidence="5 6">
    <name type="scientific">Micromonospora haikouensis</name>
    <dbReference type="NCBI Taxonomy" id="686309"/>
    <lineage>
        <taxon>Bacteria</taxon>
        <taxon>Bacillati</taxon>
        <taxon>Actinomycetota</taxon>
        <taxon>Actinomycetes</taxon>
        <taxon>Micromonosporales</taxon>
        <taxon>Micromonosporaceae</taxon>
        <taxon>Micromonospora</taxon>
    </lineage>
</organism>